<dbReference type="InterPro" id="IPR039421">
    <property type="entry name" value="Type_1_exporter"/>
</dbReference>
<sequence length="604" mass="66287">MSYFIIKSDLYNNYDGDDTLFRLITFLKPYKKESILGPFFKLVEAILELFLPTIVALIVNHGIGRHDIAYVWKMGGLMVIMSILGFGSSLICQYYAARASQGFGTTLRNTLFRHISTLSYTEIDRFGTPSLINRITNDVNQLQIAVAMLIRLVIRAPFICLGAIIMSMLLDFRLSLVLIAATPVFAIILYLIITKTAPMYRLYQKKLDRITLVLSENLTGVRVIRAFAKRQAEKARFREASDDITATAIRVGRVSALLNPVTTVVVNGAIIAILWIGGFHINAGTLSSGEVIAFINYVTQILLALIVVSNLIIIFTKAASSASRINEVFETVPSIADLVPEEREQSPVKIEDKEDGPAVTFNHVSFGYSTTSEPALTDISVEIKRGETVGIIGGTGSGKSTFVNLIPRFYDATSGQILVNGIDVRDYSLHELRGGIGIVPQKALLFTGTIADNIRWGNELASNQEVKRAAIIAQADEFITKMPEGYNTLVSRGGLNLSGGQKQRLTIARAIVASPDILILDDSSSALDFATDVALRRSIRENSQGITVFIVSQRVSTVQQVDKIIVIEDGRIAGIGTDAELKQDCSVYQDICRSQFSNEEVGQQ</sequence>
<feature type="transmembrane region" description="Helical" evidence="9">
    <location>
        <begin position="39"/>
        <end position="59"/>
    </location>
</feature>
<reference evidence="12 13" key="1">
    <citation type="submission" date="2017-09" db="EMBL/GenBank/DDBJ databases">
        <title>Large-scale bioinformatics analysis of Bacillus genomes uncovers conserved roles of natural products in bacterial physiology.</title>
        <authorList>
            <consortium name="Agbiome Team Llc"/>
            <person name="Bleich R.M."/>
            <person name="Grubbs K.J."/>
            <person name="Santa Maria K.C."/>
            <person name="Allen S.E."/>
            <person name="Farag S."/>
            <person name="Shank E.A."/>
            <person name="Bowers A."/>
        </authorList>
    </citation>
    <scope>NUCLEOTIDE SEQUENCE [LARGE SCALE GENOMIC DNA]</scope>
    <source>
        <strain evidence="12 13">AFS070861</strain>
    </source>
</reference>
<feature type="transmembrane region" description="Helical" evidence="9">
    <location>
        <begin position="176"/>
        <end position="193"/>
    </location>
</feature>
<dbReference type="SUPFAM" id="SSF52540">
    <property type="entry name" value="P-loop containing nucleoside triphosphate hydrolases"/>
    <property type="match status" value="1"/>
</dbReference>
<dbReference type="GO" id="GO:0005524">
    <property type="term" value="F:ATP binding"/>
    <property type="evidence" value="ECO:0007669"/>
    <property type="project" value="UniProtKB-KW"/>
</dbReference>
<keyword evidence="8 9" id="KW-0472">Membrane</keyword>
<keyword evidence="7 9" id="KW-1133">Transmembrane helix</keyword>
<feature type="transmembrane region" description="Helical" evidence="9">
    <location>
        <begin position="291"/>
        <end position="315"/>
    </location>
</feature>
<organism evidence="12 13">
    <name type="scientific">Bacillus cereus</name>
    <dbReference type="NCBI Taxonomy" id="1396"/>
    <lineage>
        <taxon>Bacteria</taxon>
        <taxon>Bacillati</taxon>
        <taxon>Bacillota</taxon>
        <taxon>Bacilli</taxon>
        <taxon>Bacillales</taxon>
        <taxon>Bacillaceae</taxon>
        <taxon>Bacillus</taxon>
        <taxon>Bacillus cereus group</taxon>
    </lineage>
</organism>
<dbReference type="AlphaFoldDB" id="A0A2B2LDU4"/>
<evidence type="ECO:0000313" key="12">
    <source>
        <dbReference type="EMBL" id="PFQ40480.1"/>
    </source>
</evidence>
<protein>
    <submittedName>
        <fullName evidence="12">ATP-binding protein</fullName>
    </submittedName>
</protein>
<dbReference type="Gene3D" id="3.40.50.300">
    <property type="entry name" value="P-loop containing nucleotide triphosphate hydrolases"/>
    <property type="match status" value="1"/>
</dbReference>
<keyword evidence="4 9" id="KW-0812">Transmembrane</keyword>
<evidence type="ECO:0000256" key="1">
    <source>
        <dbReference type="ARBA" id="ARBA00004651"/>
    </source>
</evidence>
<dbReference type="Gene3D" id="1.20.1560.10">
    <property type="entry name" value="ABC transporter type 1, transmembrane domain"/>
    <property type="match status" value="1"/>
</dbReference>
<keyword evidence="5" id="KW-0547">Nucleotide-binding</keyword>
<evidence type="ECO:0000256" key="4">
    <source>
        <dbReference type="ARBA" id="ARBA00022692"/>
    </source>
</evidence>
<dbReference type="GO" id="GO:0016887">
    <property type="term" value="F:ATP hydrolysis activity"/>
    <property type="evidence" value="ECO:0007669"/>
    <property type="project" value="InterPro"/>
</dbReference>
<gene>
    <name evidence="12" type="ORF">COK05_27695</name>
</gene>
<feature type="transmembrane region" description="Helical" evidence="9">
    <location>
        <begin position="152"/>
        <end position="170"/>
    </location>
</feature>
<dbReference type="PROSITE" id="PS50929">
    <property type="entry name" value="ABC_TM1F"/>
    <property type="match status" value="1"/>
</dbReference>
<evidence type="ECO:0000259" key="10">
    <source>
        <dbReference type="PROSITE" id="PS50893"/>
    </source>
</evidence>
<dbReference type="InterPro" id="IPR017871">
    <property type="entry name" value="ABC_transporter-like_CS"/>
</dbReference>
<feature type="transmembrane region" description="Helical" evidence="9">
    <location>
        <begin position="71"/>
        <end position="92"/>
    </location>
</feature>
<dbReference type="EMBL" id="NVAP01000065">
    <property type="protein sequence ID" value="PFQ40480.1"/>
    <property type="molecule type" value="Genomic_DNA"/>
</dbReference>
<evidence type="ECO:0000259" key="11">
    <source>
        <dbReference type="PROSITE" id="PS50929"/>
    </source>
</evidence>
<dbReference type="Proteomes" id="UP000224386">
    <property type="component" value="Unassembled WGS sequence"/>
</dbReference>
<dbReference type="SUPFAM" id="SSF90123">
    <property type="entry name" value="ABC transporter transmembrane region"/>
    <property type="match status" value="1"/>
</dbReference>
<dbReference type="GO" id="GO:0015421">
    <property type="term" value="F:ABC-type oligopeptide transporter activity"/>
    <property type="evidence" value="ECO:0007669"/>
    <property type="project" value="TreeGrafter"/>
</dbReference>
<comment type="subcellular location">
    <subcellularLocation>
        <location evidence="1">Cell membrane</location>
        <topology evidence="1">Multi-pass membrane protein</topology>
    </subcellularLocation>
</comment>
<dbReference type="CDD" id="cd18548">
    <property type="entry name" value="ABC_6TM_Tm287_like"/>
    <property type="match status" value="1"/>
</dbReference>
<dbReference type="SMART" id="SM00382">
    <property type="entry name" value="AAA"/>
    <property type="match status" value="1"/>
</dbReference>
<keyword evidence="2" id="KW-0813">Transport</keyword>
<evidence type="ECO:0000256" key="8">
    <source>
        <dbReference type="ARBA" id="ARBA00023136"/>
    </source>
</evidence>
<comment type="caution">
    <text evidence="12">The sequence shown here is derived from an EMBL/GenBank/DDBJ whole genome shotgun (WGS) entry which is preliminary data.</text>
</comment>
<dbReference type="InterPro" id="IPR036640">
    <property type="entry name" value="ABC1_TM_sf"/>
</dbReference>
<dbReference type="PANTHER" id="PTHR43394">
    <property type="entry name" value="ATP-DEPENDENT PERMEASE MDL1, MITOCHONDRIAL"/>
    <property type="match status" value="1"/>
</dbReference>
<dbReference type="Pfam" id="PF00005">
    <property type="entry name" value="ABC_tran"/>
    <property type="match status" value="1"/>
</dbReference>
<evidence type="ECO:0000256" key="6">
    <source>
        <dbReference type="ARBA" id="ARBA00022840"/>
    </source>
</evidence>
<dbReference type="PROSITE" id="PS00211">
    <property type="entry name" value="ABC_TRANSPORTER_1"/>
    <property type="match status" value="1"/>
</dbReference>
<dbReference type="InterPro" id="IPR003439">
    <property type="entry name" value="ABC_transporter-like_ATP-bd"/>
</dbReference>
<dbReference type="FunFam" id="3.40.50.300:FF:000221">
    <property type="entry name" value="Multidrug ABC transporter ATP-binding protein"/>
    <property type="match status" value="1"/>
</dbReference>
<feature type="domain" description="ABC transmembrane type-1" evidence="11">
    <location>
        <begin position="35"/>
        <end position="317"/>
    </location>
</feature>
<evidence type="ECO:0000256" key="7">
    <source>
        <dbReference type="ARBA" id="ARBA00022989"/>
    </source>
</evidence>
<accession>A0A2B2LDU4</accession>
<dbReference type="Pfam" id="PF00664">
    <property type="entry name" value="ABC_membrane"/>
    <property type="match status" value="1"/>
</dbReference>
<dbReference type="PROSITE" id="PS50893">
    <property type="entry name" value="ABC_TRANSPORTER_2"/>
    <property type="match status" value="1"/>
</dbReference>
<keyword evidence="6 12" id="KW-0067">ATP-binding</keyword>
<evidence type="ECO:0000256" key="5">
    <source>
        <dbReference type="ARBA" id="ARBA00022741"/>
    </source>
</evidence>
<feature type="transmembrane region" description="Helical" evidence="9">
    <location>
        <begin position="257"/>
        <end position="279"/>
    </location>
</feature>
<dbReference type="InterPro" id="IPR011527">
    <property type="entry name" value="ABC1_TM_dom"/>
</dbReference>
<evidence type="ECO:0000256" key="2">
    <source>
        <dbReference type="ARBA" id="ARBA00022448"/>
    </source>
</evidence>
<keyword evidence="3" id="KW-1003">Cell membrane</keyword>
<evidence type="ECO:0000256" key="3">
    <source>
        <dbReference type="ARBA" id="ARBA00022475"/>
    </source>
</evidence>
<dbReference type="InterPro" id="IPR003593">
    <property type="entry name" value="AAA+_ATPase"/>
</dbReference>
<evidence type="ECO:0000256" key="9">
    <source>
        <dbReference type="SAM" id="Phobius"/>
    </source>
</evidence>
<dbReference type="GO" id="GO:0005886">
    <property type="term" value="C:plasma membrane"/>
    <property type="evidence" value="ECO:0007669"/>
    <property type="project" value="UniProtKB-SubCell"/>
</dbReference>
<feature type="domain" description="ABC transporter" evidence="10">
    <location>
        <begin position="359"/>
        <end position="594"/>
    </location>
</feature>
<dbReference type="InterPro" id="IPR027417">
    <property type="entry name" value="P-loop_NTPase"/>
</dbReference>
<dbReference type="PANTHER" id="PTHR43394:SF1">
    <property type="entry name" value="ATP-BINDING CASSETTE SUB-FAMILY B MEMBER 10, MITOCHONDRIAL"/>
    <property type="match status" value="1"/>
</dbReference>
<proteinExistence type="predicted"/>
<evidence type="ECO:0000313" key="13">
    <source>
        <dbReference type="Proteomes" id="UP000224386"/>
    </source>
</evidence>
<name>A0A2B2LDU4_BACCE</name>